<reference evidence="3" key="1">
    <citation type="submission" date="2019-11" db="EMBL/GenBank/DDBJ databases">
        <title>Genome sequence of Heliorestis convoluta strain HH, an alkaliphilic and minimalistic phototrophic bacterium from a soda lake in Egypt.</title>
        <authorList>
            <person name="Dewey E.D."/>
            <person name="Stokes L.M."/>
            <person name="Burchell B.M."/>
            <person name="Shaffer K.N."/>
            <person name="Huntington A.M."/>
            <person name="Baker J.M."/>
            <person name="Nadendla S."/>
            <person name="Giglio M.G."/>
            <person name="Touchman J.W."/>
            <person name="Blankenship R.E."/>
            <person name="Madigan M.T."/>
            <person name="Sattley W.M."/>
        </authorList>
    </citation>
    <scope>NUCLEOTIDE SEQUENCE [LARGE SCALE GENOMIC DNA]</scope>
    <source>
        <strain evidence="3">HH</strain>
    </source>
</reference>
<dbReference type="AlphaFoldDB" id="A0A5Q2N816"/>
<name>A0A5Q2N816_9FIRM</name>
<sequence length="354" mass="41429">MSMSTSLRALLLEQIEKHHRKRIDIYELLQNAPGETNYQEIATVITDLLAEKLLEPVKSKGFNNKKPPLPHQLRINKTALQESFFDALNRFKLQLHPAIDLSAYYRLGAQAFEKDRHQIVTLNKYLLKQDSLLIEASLPERSYEIFGDEKYLEEKKGLELLQRLGITAEDLSLQQNPDPVMFALHKELYQEEKKEHCHLIVENKTAFHILLPYIQAQSFFTTLIYGQGKAIIATLRNFKVQACFSKETSHSFYYYGDIDREGLSIFYSLHQRYKLQPCLPFYKSLLTKRARKGKEYQRLKEEALANLETLFPADMAEKIKNILQSGTYLPQEALSTEETERIWREESWIQDYKT</sequence>
<gene>
    <name evidence="2" type="ORF">FTV88_2542</name>
</gene>
<protein>
    <recommendedName>
        <fullName evidence="1">Wadjet protein JetD C-terminal domain-containing protein</fullName>
    </recommendedName>
</protein>
<accession>A0A5Q2N816</accession>
<evidence type="ECO:0000313" key="3">
    <source>
        <dbReference type="Proteomes" id="UP000366051"/>
    </source>
</evidence>
<dbReference type="Pfam" id="PF09983">
    <property type="entry name" value="JetD_C"/>
    <property type="match status" value="1"/>
</dbReference>
<feature type="domain" description="Wadjet protein JetD C-terminal" evidence="1">
    <location>
        <begin position="187"/>
        <end position="339"/>
    </location>
</feature>
<dbReference type="InterPro" id="IPR024534">
    <property type="entry name" value="JetD_C"/>
</dbReference>
<proteinExistence type="predicted"/>
<keyword evidence="3" id="KW-1185">Reference proteome</keyword>
<dbReference type="EMBL" id="CP045875">
    <property type="protein sequence ID" value="QGG48635.1"/>
    <property type="molecule type" value="Genomic_DNA"/>
</dbReference>
<organism evidence="2 3">
    <name type="scientific">Heliorestis convoluta</name>
    <dbReference type="NCBI Taxonomy" id="356322"/>
    <lineage>
        <taxon>Bacteria</taxon>
        <taxon>Bacillati</taxon>
        <taxon>Bacillota</taxon>
        <taxon>Clostridia</taxon>
        <taxon>Eubacteriales</taxon>
        <taxon>Heliobacteriaceae</taxon>
        <taxon>Heliorestis</taxon>
    </lineage>
</organism>
<dbReference type="KEGG" id="hcv:FTV88_2542"/>
<evidence type="ECO:0000259" key="1">
    <source>
        <dbReference type="Pfam" id="PF09983"/>
    </source>
</evidence>
<evidence type="ECO:0000313" key="2">
    <source>
        <dbReference type="EMBL" id="QGG48635.1"/>
    </source>
</evidence>
<dbReference type="Proteomes" id="UP000366051">
    <property type="component" value="Chromosome"/>
</dbReference>